<accession>A0ABT9H0X6</accession>
<dbReference type="Proteomes" id="UP001231616">
    <property type="component" value="Unassembled WGS sequence"/>
</dbReference>
<name>A0ABT9H0X6_9GAMM</name>
<dbReference type="CDD" id="cd07344">
    <property type="entry name" value="M48_yhfN_like"/>
    <property type="match status" value="1"/>
</dbReference>
<dbReference type="PANTHER" id="PTHR30399:SF1">
    <property type="entry name" value="UTP PYROPHOSPHATASE"/>
    <property type="match status" value="1"/>
</dbReference>
<dbReference type="EMBL" id="JAUZVZ010000014">
    <property type="protein sequence ID" value="MDP4536739.1"/>
    <property type="molecule type" value="Genomic_DNA"/>
</dbReference>
<evidence type="ECO:0000313" key="3">
    <source>
        <dbReference type="Proteomes" id="UP001231616"/>
    </source>
</evidence>
<dbReference type="InterPro" id="IPR002725">
    <property type="entry name" value="YgjP-like_metallopeptidase"/>
</dbReference>
<reference evidence="2 3" key="1">
    <citation type="submission" date="2023-08" db="EMBL/GenBank/DDBJ databases">
        <authorList>
            <person name="Joshi A."/>
            <person name="Thite S."/>
        </authorList>
    </citation>
    <scope>NUCLEOTIDE SEQUENCE [LARGE SCALE GENOMIC DNA]</scope>
    <source>
        <strain evidence="2 3">AC40</strain>
    </source>
</reference>
<evidence type="ECO:0000313" key="2">
    <source>
        <dbReference type="EMBL" id="MDP4536739.1"/>
    </source>
</evidence>
<dbReference type="PANTHER" id="PTHR30399">
    <property type="entry name" value="UNCHARACTERIZED PROTEIN YGJP"/>
    <property type="match status" value="1"/>
</dbReference>
<proteinExistence type="predicted"/>
<evidence type="ECO:0000259" key="1">
    <source>
        <dbReference type="Pfam" id="PF01863"/>
    </source>
</evidence>
<organism evidence="2 3">
    <name type="scientific">Alkalimonas collagenimarina</name>
    <dbReference type="NCBI Taxonomy" id="400390"/>
    <lineage>
        <taxon>Bacteria</taxon>
        <taxon>Pseudomonadati</taxon>
        <taxon>Pseudomonadota</taxon>
        <taxon>Gammaproteobacteria</taxon>
        <taxon>Alkalimonas</taxon>
    </lineage>
</organism>
<gene>
    <name evidence="2" type="ORF">Q3O60_11100</name>
</gene>
<keyword evidence="3" id="KW-1185">Reference proteome</keyword>
<keyword evidence="2" id="KW-0482">Metalloprotease</keyword>
<sequence>MIELLVPDEFEINTGVDTHSYRLIRSKRRRQLALQVKAGELVVRASSACTLLQIESFITQKSDWIARHLHQQQQQLQRSRRCVLQDGVLLFDQAFPIQLQRASRSAVQFDGKQVLIEYSRRISDEQLPHRVHALVDSWYCQQAAEWFPKRVAEWQHQMQLYSTSVGVKKWRRRWGSCSNRGALLFNWRLMMAPQWVIDYVIVHELAHLQWMDHSALFWQLVRQHYNRIDEARQWLQQHQYVLIT</sequence>
<keyword evidence="2" id="KW-0645">Protease</keyword>
<comment type="caution">
    <text evidence="2">The sequence shown here is derived from an EMBL/GenBank/DDBJ whole genome shotgun (WGS) entry which is preliminary data.</text>
</comment>
<protein>
    <submittedName>
        <fullName evidence="2">SprT family zinc-dependent metalloprotease</fullName>
        <ecNumber evidence="2">3.4.-.-</ecNumber>
    </submittedName>
</protein>
<dbReference type="RefSeq" id="WP_305894003.1">
    <property type="nucleotide sequence ID" value="NZ_JAUZVZ010000014.1"/>
</dbReference>
<keyword evidence="2" id="KW-0378">Hydrolase</keyword>
<dbReference type="InterPro" id="IPR053136">
    <property type="entry name" value="UTP_pyrophosphatase-like"/>
</dbReference>
<dbReference type="EC" id="3.4.-.-" evidence="2"/>
<dbReference type="Gene3D" id="3.30.2010.10">
    <property type="entry name" value="Metalloproteases ('zincins'), catalytic domain"/>
    <property type="match status" value="1"/>
</dbReference>
<dbReference type="Pfam" id="PF01863">
    <property type="entry name" value="YgjP-like"/>
    <property type="match status" value="1"/>
</dbReference>
<feature type="domain" description="YgjP-like metallopeptidase" evidence="1">
    <location>
        <begin position="30"/>
        <end position="238"/>
    </location>
</feature>
<dbReference type="GO" id="GO:0008237">
    <property type="term" value="F:metallopeptidase activity"/>
    <property type="evidence" value="ECO:0007669"/>
    <property type="project" value="UniProtKB-KW"/>
</dbReference>